<feature type="domain" description="Thiaminase-2/PQQC" evidence="2">
    <location>
        <begin position="9"/>
        <end position="164"/>
    </location>
</feature>
<keyword evidence="4" id="KW-1185">Reference proteome</keyword>
<comment type="caution">
    <text evidence="3">The sequence shown here is derived from an EMBL/GenBank/DDBJ whole genome shotgun (WGS) entry which is preliminary data.</text>
</comment>
<proteinExistence type="predicted"/>
<dbReference type="SUPFAM" id="SSF48613">
    <property type="entry name" value="Heme oxygenase-like"/>
    <property type="match status" value="1"/>
</dbReference>
<dbReference type="InterPro" id="IPR004305">
    <property type="entry name" value="Thiaminase-2/PQQC"/>
</dbReference>
<evidence type="ECO:0000256" key="1">
    <source>
        <dbReference type="ARBA" id="ARBA00004948"/>
    </source>
</evidence>
<accession>A0ABU7WUC5</accession>
<evidence type="ECO:0000313" key="4">
    <source>
        <dbReference type="Proteomes" id="UP001348265"/>
    </source>
</evidence>
<dbReference type="InterPro" id="IPR016084">
    <property type="entry name" value="Haem_Oase-like_multi-hlx"/>
</dbReference>
<sequence length="224" mass="24271">MLHQELKERAEPEWKEIIEHPFWTGVRDGSLPPGALTHFVEQCAGHVLPAYARALARTAAATRWDRHVVLLAQAAAGTVRARDRLLAAHNGLDAALGVPRADPKAPAGAITHAHTTFLHAATATTVAAGMGGLLPLAWFRQRIGDDLRQRRVPGARHNVWIDIFHPGPEYAGTVSELEGVYDELGGLMATPGRTELVEYFMLGLRYTASVTKAAWAEAGQPTAR</sequence>
<dbReference type="Proteomes" id="UP001348265">
    <property type="component" value="Unassembled WGS sequence"/>
</dbReference>
<comment type="pathway">
    <text evidence="1">Cofactor biosynthesis; thiamine diphosphate biosynthesis.</text>
</comment>
<dbReference type="EMBL" id="JAVFKM010000008">
    <property type="protein sequence ID" value="MEF3115124.1"/>
    <property type="molecule type" value="Genomic_DNA"/>
</dbReference>
<protein>
    <submittedName>
        <fullName evidence="3">TenA family transcriptional regulator</fullName>
    </submittedName>
</protein>
<evidence type="ECO:0000313" key="3">
    <source>
        <dbReference type="EMBL" id="MEF3115124.1"/>
    </source>
</evidence>
<dbReference type="Gene3D" id="1.20.910.10">
    <property type="entry name" value="Heme oxygenase-like"/>
    <property type="match status" value="1"/>
</dbReference>
<gene>
    <name evidence="3" type="ORF">RB636_18300</name>
</gene>
<name>A0ABU7WUC5_9ACTN</name>
<dbReference type="Pfam" id="PF03070">
    <property type="entry name" value="TENA_THI-4"/>
    <property type="match status" value="1"/>
</dbReference>
<dbReference type="RefSeq" id="WP_331787378.1">
    <property type="nucleotide sequence ID" value="NZ_JAVFKM010000008.1"/>
</dbReference>
<evidence type="ECO:0000259" key="2">
    <source>
        <dbReference type="Pfam" id="PF03070"/>
    </source>
</evidence>
<organism evidence="3 4">
    <name type="scientific">Streptomyces chrestomyceticus</name>
    <dbReference type="NCBI Taxonomy" id="68185"/>
    <lineage>
        <taxon>Bacteria</taxon>
        <taxon>Bacillati</taxon>
        <taxon>Actinomycetota</taxon>
        <taxon>Actinomycetes</taxon>
        <taxon>Kitasatosporales</taxon>
        <taxon>Streptomycetaceae</taxon>
        <taxon>Streptomyces</taxon>
    </lineage>
</organism>
<reference evidence="3 4" key="1">
    <citation type="submission" date="2023-08" db="EMBL/GenBank/DDBJ databases">
        <authorList>
            <person name="Sharma P."/>
            <person name="Verma V."/>
            <person name="Mohan M.K."/>
            <person name="Dubey A.K."/>
        </authorList>
    </citation>
    <scope>NUCLEOTIDE SEQUENCE [LARGE SCALE GENOMIC DNA]</scope>
    <source>
        <strain evidence="3 4">ADP4</strain>
    </source>
</reference>